<protein>
    <submittedName>
        <fullName evidence="1">Uncharacterized protein</fullName>
    </submittedName>
</protein>
<reference evidence="1" key="1">
    <citation type="submission" date="2022-04" db="EMBL/GenBank/DDBJ databases">
        <title>Jade perch genome.</title>
        <authorList>
            <person name="Chao B."/>
        </authorList>
    </citation>
    <scope>NUCLEOTIDE SEQUENCE</scope>
    <source>
        <strain evidence="1">CB-2022</strain>
    </source>
</reference>
<keyword evidence="2" id="KW-1185">Reference proteome</keyword>
<gene>
    <name evidence="1" type="ORF">L3Q82_026885</name>
</gene>
<accession>A0ACB8WK10</accession>
<comment type="caution">
    <text evidence="1">The sequence shown here is derived from an EMBL/GenBank/DDBJ whole genome shotgun (WGS) entry which is preliminary data.</text>
</comment>
<proteinExistence type="predicted"/>
<evidence type="ECO:0000313" key="2">
    <source>
        <dbReference type="Proteomes" id="UP000831701"/>
    </source>
</evidence>
<dbReference type="Proteomes" id="UP000831701">
    <property type="component" value="Chromosome 9"/>
</dbReference>
<evidence type="ECO:0000313" key="1">
    <source>
        <dbReference type="EMBL" id="KAI3368070.1"/>
    </source>
</evidence>
<organism evidence="1 2">
    <name type="scientific">Scortum barcoo</name>
    <name type="common">barcoo grunter</name>
    <dbReference type="NCBI Taxonomy" id="214431"/>
    <lineage>
        <taxon>Eukaryota</taxon>
        <taxon>Metazoa</taxon>
        <taxon>Chordata</taxon>
        <taxon>Craniata</taxon>
        <taxon>Vertebrata</taxon>
        <taxon>Euteleostomi</taxon>
        <taxon>Actinopterygii</taxon>
        <taxon>Neopterygii</taxon>
        <taxon>Teleostei</taxon>
        <taxon>Neoteleostei</taxon>
        <taxon>Acanthomorphata</taxon>
        <taxon>Eupercaria</taxon>
        <taxon>Centrarchiformes</taxon>
        <taxon>Terapontoidei</taxon>
        <taxon>Terapontidae</taxon>
        <taxon>Scortum</taxon>
    </lineage>
</organism>
<name>A0ACB8WK10_9TELE</name>
<sequence>MEVGDSTSGVAKQGGGPSFKKKNYRGITLLSLPREGLCQDDVVLLASSSQDLQHVLGWRFAAECEAAGMRISTSKSEATVLGRKRVACPLWVGGEILPQGEELKYLEKVLFRSEGKMEREIDRRLDWCSLRSYAVQSVYRTIM</sequence>
<dbReference type="EMBL" id="CM041539">
    <property type="protein sequence ID" value="KAI3368070.1"/>
    <property type="molecule type" value="Genomic_DNA"/>
</dbReference>